<dbReference type="GO" id="GO:0004519">
    <property type="term" value="F:endonuclease activity"/>
    <property type="evidence" value="ECO:0007669"/>
    <property type="project" value="UniProtKB-KW"/>
</dbReference>
<name>A0A561CLT5_9BACI</name>
<dbReference type="CDD" id="cd00085">
    <property type="entry name" value="HNHc"/>
    <property type="match status" value="1"/>
</dbReference>
<dbReference type="Gene3D" id="1.10.30.50">
    <property type="match status" value="1"/>
</dbReference>
<organism evidence="2 3">
    <name type="scientific">Neobacillus bataviensis</name>
    <dbReference type="NCBI Taxonomy" id="220685"/>
    <lineage>
        <taxon>Bacteria</taxon>
        <taxon>Bacillati</taxon>
        <taxon>Bacillota</taxon>
        <taxon>Bacilli</taxon>
        <taxon>Bacillales</taxon>
        <taxon>Bacillaceae</taxon>
        <taxon>Neobacillus</taxon>
    </lineage>
</organism>
<gene>
    <name evidence="2" type="ORF">FB550_1201</name>
</gene>
<evidence type="ECO:0000259" key="1">
    <source>
        <dbReference type="SMART" id="SM00507"/>
    </source>
</evidence>
<dbReference type="InterPro" id="IPR003615">
    <property type="entry name" value="HNH_nuc"/>
</dbReference>
<proteinExistence type="predicted"/>
<dbReference type="AlphaFoldDB" id="A0A561CLT5"/>
<feature type="domain" description="HNH nuclease" evidence="1">
    <location>
        <begin position="213"/>
        <end position="268"/>
    </location>
</feature>
<dbReference type="RefSeq" id="WP_144568009.1">
    <property type="nucleotide sequence ID" value="NZ_VIVN01000020.1"/>
</dbReference>
<keyword evidence="2" id="KW-0255">Endonuclease</keyword>
<comment type="caution">
    <text evidence="2">The sequence shown here is derived from an EMBL/GenBank/DDBJ whole genome shotgun (WGS) entry which is preliminary data.</text>
</comment>
<keyword evidence="3" id="KW-1185">Reference proteome</keyword>
<evidence type="ECO:0000313" key="3">
    <source>
        <dbReference type="Proteomes" id="UP000319671"/>
    </source>
</evidence>
<reference evidence="2 3" key="1">
    <citation type="submission" date="2019-06" db="EMBL/GenBank/DDBJ databases">
        <title>Sorghum-associated microbial communities from plants grown in Nebraska, USA.</title>
        <authorList>
            <person name="Schachtman D."/>
        </authorList>
    </citation>
    <scope>NUCLEOTIDE SEQUENCE [LARGE SCALE GENOMIC DNA]</scope>
    <source>
        <strain evidence="2 3">2482</strain>
    </source>
</reference>
<dbReference type="EMBL" id="VIVN01000020">
    <property type="protein sequence ID" value="TWD92189.1"/>
    <property type="molecule type" value="Genomic_DNA"/>
</dbReference>
<dbReference type="Proteomes" id="UP000319671">
    <property type="component" value="Unassembled WGS sequence"/>
</dbReference>
<sequence length="330" mass="39381">MAGWDLKVGEIKQTYVTDEDIWKALNQFYSHGYTTMSYKYGFLKSLIENLYSVNENLELNFTDIFYSFTKIYWNLVIHHKLWQSHSKNQPSSIQKSLEDFCLKHSIPREWTFDKLSDSKQIEILEIIKKNGKKYVIGAFYSDTNSFFYEFDLKREYLKFNVPVYRFFQKHQRTITYLTNYHLAKFLESNNTVPNINYILGKVEVSSKRDSLAKYLEILSMYDKQNCFYCGKSIKKEKRSTHVDHFIPWSFIQNDNLWNLVIACQKCNTQKSDKIAEDKFLNHLLVRNQELSKQVCDEASNLFTNYKEDKLIELYQYSIYNGFSAIWSPSY</sequence>
<protein>
    <submittedName>
        <fullName evidence="2">HNH endonuclease</fullName>
    </submittedName>
</protein>
<dbReference type="SMART" id="SM00507">
    <property type="entry name" value="HNHc"/>
    <property type="match status" value="1"/>
</dbReference>
<accession>A0A561CLT5</accession>
<evidence type="ECO:0000313" key="2">
    <source>
        <dbReference type="EMBL" id="TWD92189.1"/>
    </source>
</evidence>
<keyword evidence="2" id="KW-0540">Nuclease</keyword>
<keyword evidence="2" id="KW-0378">Hydrolase</keyword>
<dbReference type="Pfam" id="PF13395">
    <property type="entry name" value="HNH_4"/>
    <property type="match status" value="1"/>
</dbReference>